<feature type="region of interest" description="Disordered" evidence="9">
    <location>
        <begin position="1134"/>
        <end position="1167"/>
    </location>
</feature>
<feature type="compositionally biased region" description="Polar residues" evidence="9">
    <location>
        <begin position="1140"/>
        <end position="1154"/>
    </location>
</feature>
<feature type="region of interest" description="Disordered" evidence="9">
    <location>
        <begin position="1321"/>
        <end position="1354"/>
    </location>
</feature>
<feature type="region of interest" description="Disordered" evidence="9">
    <location>
        <begin position="369"/>
        <end position="458"/>
    </location>
</feature>
<dbReference type="CDD" id="cd00038">
    <property type="entry name" value="CAP_ED"/>
    <property type="match status" value="1"/>
</dbReference>
<feature type="transmembrane region" description="Helical" evidence="10">
    <location>
        <begin position="662"/>
        <end position="683"/>
    </location>
</feature>
<dbReference type="EMBL" id="CCKQ01013675">
    <property type="protein sequence ID" value="CDW85371.1"/>
    <property type="molecule type" value="Genomic_DNA"/>
</dbReference>
<reference evidence="12 13" key="1">
    <citation type="submission" date="2014-06" db="EMBL/GenBank/DDBJ databases">
        <authorList>
            <person name="Swart Estienne"/>
        </authorList>
    </citation>
    <scope>NUCLEOTIDE SEQUENCE [LARGE SCALE GENOMIC DNA]</scope>
    <source>
        <strain evidence="12 13">130c</strain>
    </source>
</reference>
<dbReference type="Pfam" id="PF00520">
    <property type="entry name" value="Ion_trans"/>
    <property type="match status" value="1"/>
</dbReference>
<keyword evidence="7" id="KW-0407">Ion channel</keyword>
<dbReference type="SUPFAM" id="SSF81324">
    <property type="entry name" value="Voltage-gated potassium channels"/>
    <property type="match status" value="1"/>
</dbReference>
<proteinExistence type="predicted"/>
<dbReference type="PANTHER" id="PTHR47823:SF9">
    <property type="entry name" value="CHROMOSOME UNDETERMINED SCAFFOLD_10, WHOLE GENOME SHOTGUN SEQUENCE"/>
    <property type="match status" value="1"/>
</dbReference>
<dbReference type="InParanoid" id="A0A078ATT9"/>
<feature type="compositionally biased region" description="Basic and acidic residues" evidence="9">
    <location>
        <begin position="1156"/>
        <end position="1167"/>
    </location>
</feature>
<dbReference type="InterPro" id="IPR003938">
    <property type="entry name" value="K_chnl_volt-dep_EAG/ELK/ERG"/>
</dbReference>
<dbReference type="Gene3D" id="2.60.120.10">
    <property type="entry name" value="Jelly Rolls"/>
    <property type="match status" value="1"/>
</dbReference>
<evidence type="ECO:0000256" key="8">
    <source>
        <dbReference type="SAM" id="Coils"/>
    </source>
</evidence>
<evidence type="ECO:0000256" key="3">
    <source>
        <dbReference type="ARBA" id="ARBA00022692"/>
    </source>
</evidence>
<feature type="domain" description="Cyclic nucleotide-binding" evidence="11">
    <location>
        <begin position="839"/>
        <end position="964"/>
    </location>
</feature>
<protein>
    <submittedName>
        <fullName evidence="12">Cation channel family protein</fullName>
    </submittedName>
</protein>
<dbReference type="FunFam" id="1.10.287.70:FF:000123">
    <property type="entry name" value="Potassium channel KAT3"/>
    <property type="match status" value="1"/>
</dbReference>
<dbReference type="Pfam" id="PF00027">
    <property type="entry name" value="cNMP_binding"/>
    <property type="match status" value="1"/>
</dbReference>
<keyword evidence="2" id="KW-0813">Transport</keyword>
<dbReference type="InterPro" id="IPR005821">
    <property type="entry name" value="Ion_trans_dom"/>
</dbReference>
<evidence type="ECO:0000256" key="7">
    <source>
        <dbReference type="ARBA" id="ARBA00023303"/>
    </source>
</evidence>
<dbReference type="OrthoDB" id="421226at2759"/>
<evidence type="ECO:0000259" key="11">
    <source>
        <dbReference type="PROSITE" id="PS50042"/>
    </source>
</evidence>
<keyword evidence="6 10" id="KW-0472">Membrane</keyword>
<dbReference type="PANTHER" id="PTHR47823">
    <property type="entry name" value="ION_TRANS DOMAIN-CONTAINING PROTEIN"/>
    <property type="match status" value="1"/>
</dbReference>
<gene>
    <name evidence="12" type="primary">Contig4915.g5258</name>
    <name evidence="12" type="ORF">STYLEM_14446</name>
</gene>
<feature type="compositionally biased region" description="Low complexity" evidence="9">
    <location>
        <begin position="1328"/>
        <end position="1354"/>
    </location>
</feature>
<dbReference type="Gene3D" id="1.10.287.70">
    <property type="match status" value="1"/>
</dbReference>
<evidence type="ECO:0000256" key="4">
    <source>
        <dbReference type="ARBA" id="ARBA00022989"/>
    </source>
</evidence>
<name>A0A078ATT9_STYLE</name>
<feature type="coiled-coil region" evidence="8">
    <location>
        <begin position="1397"/>
        <end position="1424"/>
    </location>
</feature>
<feature type="compositionally biased region" description="Polar residues" evidence="9">
    <location>
        <begin position="291"/>
        <end position="303"/>
    </location>
</feature>
<evidence type="ECO:0000313" key="13">
    <source>
        <dbReference type="Proteomes" id="UP000039865"/>
    </source>
</evidence>
<feature type="compositionally biased region" description="Basic residues" evidence="9">
    <location>
        <begin position="431"/>
        <end position="442"/>
    </location>
</feature>
<keyword evidence="13" id="KW-1185">Reference proteome</keyword>
<evidence type="ECO:0000256" key="1">
    <source>
        <dbReference type="ARBA" id="ARBA00004141"/>
    </source>
</evidence>
<dbReference type="InterPro" id="IPR000595">
    <property type="entry name" value="cNMP-bd_dom"/>
</dbReference>
<evidence type="ECO:0000256" key="9">
    <source>
        <dbReference type="SAM" id="MobiDB-lite"/>
    </source>
</evidence>
<dbReference type="InterPro" id="IPR018490">
    <property type="entry name" value="cNMP-bd_dom_sf"/>
</dbReference>
<feature type="region of interest" description="Disordered" evidence="9">
    <location>
        <begin position="285"/>
        <end position="333"/>
    </location>
</feature>
<feature type="compositionally biased region" description="Basic and acidic residues" evidence="9">
    <location>
        <begin position="444"/>
        <end position="457"/>
    </location>
</feature>
<accession>A0A078ATT9</accession>
<feature type="compositionally biased region" description="Acidic residues" evidence="9">
    <location>
        <begin position="383"/>
        <end position="397"/>
    </location>
</feature>
<dbReference type="PROSITE" id="PS50042">
    <property type="entry name" value="CNMP_BINDING_3"/>
    <property type="match status" value="1"/>
</dbReference>
<keyword evidence="5" id="KW-0406">Ion transport</keyword>
<feature type="transmembrane region" description="Helical" evidence="10">
    <location>
        <begin position="708"/>
        <end position="725"/>
    </location>
</feature>
<dbReference type="SMART" id="SM00100">
    <property type="entry name" value="cNMP"/>
    <property type="match status" value="1"/>
</dbReference>
<dbReference type="OMA" id="RWEITIM"/>
<keyword evidence="8" id="KW-0175">Coiled coil</keyword>
<evidence type="ECO:0000256" key="6">
    <source>
        <dbReference type="ARBA" id="ARBA00023136"/>
    </source>
</evidence>
<evidence type="ECO:0000256" key="5">
    <source>
        <dbReference type="ARBA" id="ARBA00023065"/>
    </source>
</evidence>
<organism evidence="12 13">
    <name type="scientific">Stylonychia lemnae</name>
    <name type="common">Ciliate</name>
    <dbReference type="NCBI Taxonomy" id="5949"/>
    <lineage>
        <taxon>Eukaryota</taxon>
        <taxon>Sar</taxon>
        <taxon>Alveolata</taxon>
        <taxon>Ciliophora</taxon>
        <taxon>Intramacronucleata</taxon>
        <taxon>Spirotrichea</taxon>
        <taxon>Stichotrichia</taxon>
        <taxon>Sporadotrichida</taxon>
        <taxon>Oxytrichidae</taxon>
        <taxon>Stylonychinae</taxon>
        <taxon>Stylonychia</taxon>
    </lineage>
</organism>
<dbReference type="PRINTS" id="PR01463">
    <property type="entry name" value="EAGCHANLFMLY"/>
</dbReference>
<feature type="transmembrane region" description="Helical" evidence="10">
    <location>
        <begin position="737"/>
        <end position="761"/>
    </location>
</feature>
<dbReference type="Proteomes" id="UP000039865">
    <property type="component" value="Unassembled WGS sequence"/>
</dbReference>
<comment type="subcellular location">
    <subcellularLocation>
        <location evidence="1">Membrane</location>
        <topology evidence="1">Multi-pass membrane protein</topology>
    </subcellularLocation>
</comment>
<evidence type="ECO:0000256" key="10">
    <source>
        <dbReference type="SAM" id="Phobius"/>
    </source>
</evidence>
<keyword evidence="4 10" id="KW-1133">Transmembrane helix</keyword>
<dbReference type="GO" id="GO:0005249">
    <property type="term" value="F:voltage-gated potassium channel activity"/>
    <property type="evidence" value="ECO:0007669"/>
    <property type="project" value="InterPro"/>
</dbReference>
<dbReference type="InterPro" id="IPR014710">
    <property type="entry name" value="RmlC-like_jellyroll"/>
</dbReference>
<evidence type="ECO:0000256" key="2">
    <source>
        <dbReference type="ARBA" id="ARBA00022448"/>
    </source>
</evidence>
<feature type="compositionally biased region" description="Polar residues" evidence="9">
    <location>
        <begin position="401"/>
        <end position="430"/>
    </location>
</feature>
<sequence length="1517" mass="174819">MVSHNKFAYRSVLAQDNLILSKYSKQSTGSNNPNENNDDPHLNLNLGINSVIISAIIIAITSTKIVEMNQIKARERSIHQVKLNLKYPFQYRCSQVFIISCFVNGPLIKAVDKKTRTSIKFYQAQPATINSDLQFYQWRGIYAESSQYKRPASIYTGRLSQQPHPSSIQELDSLSKTLTAGSKKQRKTSVNIGELHFEKQLVQEFEYYESNSEEDLSSPTLEAKFSHRLRQQRQSISQANQMIDLEEPGYKHIDTYKSLQNYFGTKLRSQLDPKMKPQTFEIDQNGIPMRKNNTSSFKQNENIHQSHKDEDDIDEDQDNDLVTPGKNVKQKKKKMDEVEAAKQFILQSANPFGIKLDANKRRNGLMKNKTIKTEKLNGANDLLGEESDDSEEQEEEDSLKSDINTVELNRMDSQPFRSSRTGNMNIQRGNSKFKRQQMKISKKPINEDSKQKQNIDRKKSRILKRKQTLFKGENGGNGYDDNDVLNDQIIKDSQKLRDVYKFKKFIILPDDVFKERWEITIMLLLLFTAIVTPYRIAFTDTDDAVWSVIDNLTDGTFFVDSILQFFTAYQNSDEELIHDRRLIARKYIKSWFLIDLLSVMPINYMLSFGDFASLARLARLPKLYRLIKMAKLSRLLKVIKERNTISKYLNEVLKVSVGFERLSFFVLIFVISVHITSCFWVILADLQDNVYETWVYRSNMQDASDSELYLAAFYYTIVIVTTIGYGDITVRTPIEQVFCIMLLVVGVVSFSFAIGSLSSILSSLDAKAAKLKEKLQILSEIQSEYKIPYDLFRRLRLALRYDHSKNSQEQLNFLNELPQNLKVELSLVMHSELIKSVKFFKKKEPHFIAFVGPMLKPIKVEKDQYVYKEGDPIDEIYFLVSGQAGYALHQHDNLVYLIIDKGYYFGEIDFIHFDENGETDGKRKFSAKAIEDCDLLVLNKHDLLEADQEFNDVFTELFKNAMHRLKRTIKIKKDSIKFFEKQQKLRQHFHEDGSSHQDGEPSEKKVFRARLSQAPKTRSDFLFLQQKTEKFNKIRKQQGINQTPSLQNQKSLMLNMQQIDDGELDIALGTSSDSQHENQETNLQKRISRHDSILMSTLNKSDRVNNEIIMKTANFLSRQNSKFSQLSKNIKQFEEDKENNSNTLHSNNDLVSQTSEEEKKPQSIRNKRDSVLTLGSIAKSQGIIFRKGTQDKDIGVIQKQKTKTPSNAQQLVSQAIHGQEKLAPSSNKVLNMFAQRIHANIGKNSISSANNNNNEQQVMTESSDDKQGELRWNVLKTALNKKVQLVKQNQFQAPISTHGNQIQLLRQGSNKHILQQMVSHNRESLSSQLQQHQQQLQQQQQANQQQQQQQQQQPQPIFNQLLAFRGDSNNISTNFNSQAVSQRDHILQIQANNKQMFAQVNERIDKFENTIDKINNLIQLLQTNQQANQQHTDNINKTMTNFANSISLNTTSAAVAAVGQPNVTSQSMHQNNNSSMNMDNQNHPIHNTHFKEMIKKVLKEVYNQKNNQNGSNGQSQQ</sequence>
<feature type="transmembrane region" description="Helical" evidence="10">
    <location>
        <begin position="519"/>
        <end position="537"/>
    </location>
</feature>
<dbReference type="SUPFAM" id="SSF51206">
    <property type="entry name" value="cAMP-binding domain-like"/>
    <property type="match status" value="1"/>
</dbReference>
<evidence type="ECO:0000313" key="12">
    <source>
        <dbReference type="EMBL" id="CDW85371.1"/>
    </source>
</evidence>
<keyword evidence="3 10" id="KW-0812">Transmembrane</keyword>
<dbReference type="GO" id="GO:0016020">
    <property type="term" value="C:membrane"/>
    <property type="evidence" value="ECO:0007669"/>
    <property type="project" value="UniProtKB-SubCell"/>
</dbReference>